<gene>
    <name evidence="1" type="ORF">CDA63_17015</name>
</gene>
<evidence type="ECO:0000313" key="2">
    <source>
        <dbReference type="Proteomes" id="UP000197277"/>
    </source>
</evidence>
<dbReference type="AlphaFoldDB" id="A0A246FH71"/>
<keyword evidence="2" id="KW-1185">Reference proteome</keyword>
<dbReference type="EMBL" id="NIRR01000039">
    <property type="protein sequence ID" value="OWP61890.1"/>
    <property type="molecule type" value="Genomic_DNA"/>
</dbReference>
<organism evidence="1 2">
    <name type="scientific">Hymenobacter amundsenii</name>
    <dbReference type="NCBI Taxonomy" id="2006685"/>
    <lineage>
        <taxon>Bacteria</taxon>
        <taxon>Pseudomonadati</taxon>
        <taxon>Bacteroidota</taxon>
        <taxon>Cytophagia</taxon>
        <taxon>Cytophagales</taxon>
        <taxon>Hymenobacteraceae</taxon>
        <taxon>Hymenobacter</taxon>
    </lineage>
</organism>
<name>A0A246FH71_9BACT</name>
<sequence length="92" mass="9987">MVPAVDLWAVLQLIEDEVAADKLGQELLPVGVSGFLGTPETRRANKSNPVSFVDWLNAIRRNAAVWLAFATVCRSNGNNADCYHCFGLIAAQ</sequence>
<comment type="caution">
    <text evidence="1">The sequence shown here is derived from an EMBL/GenBank/DDBJ whole genome shotgun (WGS) entry which is preliminary data.</text>
</comment>
<evidence type="ECO:0000313" key="1">
    <source>
        <dbReference type="EMBL" id="OWP61890.1"/>
    </source>
</evidence>
<accession>A0A246FH71</accession>
<protein>
    <submittedName>
        <fullName evidence="1">Uncharacterized protein</fullName>
    </submittedName>
</protein>
<reference evidence="1 2" key="1">
    <citation type="submission" date="2017-06" db="EMBL/GenBank/DDBJ databases">
        <title>Hymenobacter amundsenii sp. nov. isolated from regoliths in Antarctica.</title>
        <authorList>
            <person name="Sedlacek I."/>
            <person name="Kralova S."/>
            <person name="Pantucek R."/>
            <person name="Svec P."/>
            <person name="Holochova P."/>
            <person name="Stankova E."/>
            <person name="Vrbovska V."/>
            <person name="Busse H.-J."/>
        </authorList>
    </citation>
    <scope>NUCLEOTIDE SEQUENCE [LARGE SCALE GENOMIC DNA]</scope>
    <source>
        <strain evidence="1 2">CCM 8682</strain>
    </source>
</reference>
<dbReference type="Proteomes" id="UP000197277">
    <property type="component" value="Unassembled WGS sequence"/>
</dbReference>
<proteinExistence type="predicted"/>